<dbReference type="InterPro" id="IPR011747">
    <property type="entry name" value="CHP02241"/>
</dbReference>
<dbReference type="PANTHER" id="PTHR38009:SF1">
    <property type="entry name" value="CONSERVED HYPOTHETICAL PHAGE TAIL PROTEIN"/>
    <property type="match status" value="1"/>
</dbReference>
<dbReference type="EMBL" id="CP019312">
    <property type="protein sequence ID" value="APX11985.1"/>
    <property type="molecule type" value="Genomic_DNA"/>
</dbReference>
<dbReference type="Proteomes" id="UP000186336">
    <property type="component" value="Chromosome"/>
</dbReference>
<dbReference type="AlphaFoldDB" id="A0A1P8MV92"/>
<organism evidence="1 2">
    <name type="scientific">Tateyamaria omphalii</name>
    <dbReference type="NCBI Taxonomy" id="299262"/>
    <lineage>
        <taxon>Bacteria</taxon>
        <taxon>Pseudomonadati</taxon>
        <taxon>Pseudomonadota</taxon>
        <taxon>Alphaproteobacteria</taxon>
        <taxon>Rhodobacterales</taxon>
        <taxon>Roseobacteraceae</taxon>
        <taxon>Tateyamaria</taxon>
    </lineage>
</organism>
<dbReference type="KEGG" id="tom:BWR18_10075"/>
<evidence type="ECO:0000313" key="1">
    <source>
        <dbReference type="EMBL" id="APX11985.1"/>
    </source>
</evidence>
<evidence type="ECO:0008006" key="3">
    <source>
        <dbReference type="Google" id="ProtNLM"/>
    </source>
</evidence>
<dbReference type="GO" id="GO:0005198">
    <property type="term" value="F:structural molecule activity"/>
    <property type="evidence" value="ECO:0007669"/>
    <property type="project" value="InterPro"/>
</dbReference>
<sequence length="183" mass="19848">MAIGDRDDPVNGFNFAISLMESSSPAAGVTTLVLNTLTDNIEGGFNECSGLDVMLEVEEFKPGGVNDRVLKFPTRVSYGKLVLKKGLVKDQALMKWIAGFAEGKVKRRDGLITLLDAKRETHTVWKFKRGLPVKYTGPRLNATDNSVAFESIEIEHEGLELMSGASGLTRAIRSAADGIASLF</sequence>
<dbReference type="RefSeq" id="WP_076627933.1">
    <property type="nucleotide sequence ID" value="NZ_CP019312.1"/>
</dbReference>
<dbReference type="Pfam" id="PF06841">
    <property type="entry name" value="Phage_T4_gp19"/>
    <property type="match status" value="1"/>
</dbReference>
<dbReference type="PANTHER" id="PTHR38009">
    <property type="entry name" value="CONSERVED HYPOTHETICAL PHAGE TAIL PROTEIN"/>
    <property type="match status" value="1"/>
</dbReference>
<gene>
    <name evidence="1" type="ORF">BWR18_10075</name>
</gene>
<name>A0A1P8MV92_9RHOB</name>
<dbReference type="InterPro" id="IPR010667">
    <property type="entry name" value="Phage_T4_Gp19"/>
</dbReference>
<protein>
    <recommendedName>
        <fullName evidence="3">Phage tail protein</fullName>
    </recommendedName>
</protein>
<dbReference type="NCBIfam" id="TIGR02241">
    <property type="entry name" value="conserved hypothetical phage tail region protein"/>
    <property type="match status" value="1"/>
</dbReference>
<keyword evidence="2" id="KW-1185">Reference proteome</keyword>
<evidence type="ECO:0000313" key="2">
    <source>
        <dbReference type="Proteomes" id="UP000186336"/>
    </source>
</evidence>
<accession>A0A1P8MV92</accession>
<dbReference type="OrthoDB" id="9799891at2"/>
<proteinExistence type="predicted"/>
<dbReference type="STRING" id="299262.BWR18_10075"/>
<reference evidence="1 2" key="1">
    <citation type="submission" date="2017-01" db="EMBL/GenBank/DDBJ databases">
        <title>Complete genome of Tateyamaria omphalii DOK1-4 isolated from seawater in Dokdo.</title>
        <authorList>
            <person name="Kim J.H."/>
            <person name="Chi W.-J."/>
        </authorList>
    </citation>
    <scope>NUCLEOTIDE SEQUENCE [LARGE SCALE GENOMIC DNA]</scope>
    <source>
        <strain evidence="1 2">DOK1-4</strain>
    </source>
</reference>